<dbReference type="InterPro" id="IPR038765">
    <property type="entry name" value="Papain-like_cys_pep_sf"/>
</dbReference>
<proteinExistence type="predicted"/>
<organism evidence="6 7">
    <name type="scientific">Coleofasciculus chthonoplastes PCC 7420</name>
    <dbReference type="NCBI Taxonomy" id="118168"/>
    <lineage>
        <taxon>Bacteria</taxon>
        <taxon>Bacillati</taxon>
        <taxon>Cyanobacteriota</taxon>
        <taxon>Cyanophyceae</taxon>
        <taxon>Coleofasciculales</taxon>
        <taxon>Coleofasciculaceae</taxon>
        <taxon>Coleofasciculus</taxon>
    </lineage>
</organism>
<dbReference type="PROSITE" id="PS51443">
    <property type="entry name" value="PCS"/>
    <property type="match status" value="1"/>
</dbReference>
<dbReference type="Pfam" id="PF05023">
    <property type="entry name" value="Phytochelatin"/>
    <property type="match status" value="1"/>
</dbReference>
<dbReference type="GO" id="GO:0016756">
    <property type="term" value="F:glutathione gamma-glutamylcysteinyltransferase activity"/>
    <property type="evidence" value="ECO:0007669"/>
    <property type="project" value="UniProtKB-EC"/>
</dbReference>
<keyword evidence="7" id="KW-1185">Reference proteome</keyword>
<dbReference type="Proteomes" id="UP000003835">
    <property type="component" value="Unassembled WGS sequence"/>
</dbReference>
<dbReference type="EC" id="2.3.2.15" evidence="1"/>
<evidence type="ECO:0000256" key="1">
    <source>
        <dbReference type="ARBA" id="ARBA00012468"/>
    </source>
</evidence>
<evidence type="ECO:0000313" key="6">
    <source>
        <dbReference type="EMBL" id="EDX74565.1"/>
    </source>
</evidence>
<name>B4VU58_9CYAN</name>
<evidence type="ECO:0000313" key="7">
    <source>
        <dbReference type="Proteomes" id="UP000003835"/>
    </source>
</evidence>
<accession>B4VU58</accession>
<reference evidence="6 7" key="1">
    <citation type="submission" date="2008-07" db="EMBL/GenBank/DDBJ databases">
        <authorList>
            <person name="Tandeau de Marsac N."/>
            <person name="Ferriera S."/>
            <person name="Johnson J."/>
            <person name="Kravitz S."/>
            <person name="Beeson K."/>
            <person name="Sutton G."/>
            <person name="Rogers Y.-H."/>
            <person name="Friedman R."/>
            <person name="Frazier M."/>
            <person name="Venter J.C."/>
        </authorList>
    </citation>
    <scope>NUCLEOTIDE SEQUENCE [LARGE SCALE GENOMIC DNA]</scope>
    <source>
        <strain evidence="6 7">PCC 7420</strain>
    </source>
</reference>
<evidence type="ECO:0000256" key="3">
    <source>
        <dbReference type="ARBA" id="ARBA00022679"/>
    </source>
</evidence>
<dbReference type="OrthoDB" id="8560621at2"/>
<evidence type="ECO:0000256" key="2">
    <source>
        <dbReference type="ARBA" id="ARBA00022539"/>
    </source>
</evidence>
<dbReference type="InterPro" id="IPR007719">
    <property type="entry name" value="PCS_N"/>
</dbReference>
<keyword evidence="3" id="KW-0808">Transferase</keyword>
<dbReference type="eggNOG" id="COG3271">
    <property type="taxonomic scope" value="Bacteria"/>
</dbReference>
<keyword evidence="2" id="KW-0104">Cadmium</keyword>
<dbReference type="RefSeq" id="WP_006101896.1">
    <property type="nucleotide sequence ID" value="NZ_DS989852.1"/>
</dbReference>
<dbReference type="GO" id="GO:0098849">
    <property type="term" value="P:cellular detoxification of cadmium ion"/>
    <property type="evidence" value="ECO:0007669"/>
    <property type="project" value="TreeGrafter"/>
</dbReference>
<dbReference type="PANTHER" id="PTHR33447:SF2">
    <property type="entry name" value="GLUTATHIONE GAMMA-GLUTAMYLCYSTEINYLTRANSFERASE"/>
    <property type="match status" value="1"/>
</dbReference>
<dbReference type="PANTHER" id="PTHR33447">
    <property type="entry name" value="GLUTATHIONE GAMMA-GLUTAMYLCYSTEINYLTRANSFERASE"/>
    <property type="match status" value="1"/>
</dbReference>
<evidence type="ECO:0000259" key="5">
    <source>
        <dbReference type="PROSITE" id="PS51443"/>
    </source>
</evidence>
<dbReference type="STRING" id="118168.MC7420_6043"/>
<protein>
    <recommendedName>
        <fullName evidence="1">glutathione gamma-glutamylcysteinyltransferase</fullName>
        <ecNumber evidence="1">2.3.2.15</ecNumber>
    </recommendedName>
</protein>
<dbReference type="SUPFAM" id="SSF54001">
    <property type="entry name" value="Cysteine proteinases"/>
    <property type="match status" value="1"/>
</dbReference>
<dbReference type="AlphaFoldDB" id="B4VU58"/>
<dbReference type="InterPro" id="IPR040409">
    <property type="entry name" value="PCS-like"/>
</dbReference>
<dbReference type="FunFam" id="3.90.70.30:FF:000001">
    <property type="entry name" value="Glutathione gamma-glutamylcysteinyltransferase 1"/>
    <property type="match status" value="1"/>
</dbReference>
<dbReference type="GO" id="GO:0010273">
    <property type="term" value="P:detoxification of copper ion"/>
    <property type="evidence" value="ECO:0007669"/>
    <property type="project" value="TreeGrafter"/>
</dbReference>
<dbReference type="InterPro" id="IPR038156">
    <property type="entry name" value="PCS_N_sf"/>
</dbReference>
<keyword evidence="4" id="KW-0479">Metal-binding</keyword>
<dbReference type="GO" id="GO:0046872">
    <property type="term" value="F:metal ion binding"/>
    <property type="evidence" value="ECO:0007669"/>
    <property type="project" value="UniProtKB-KW"/>
</dbReference>
<evidence type="ECO:0000256" key="4">
    <source>
        <dbReference type="ARBA" id="ARBA00022723"/>
    </source>
</evidence>
<feature type="domain" description="Peptidase C83" evidence="5">
    <location>
        <begin position="3"/>
        <end position="223"/>
    </location>
</feature>
<sequence>MAAQTEGFYRRPLPESCIVFSSTEGRQIFREALELGGMEGYFALAEQFHTQAEPAFCGLGTMVVVLNALAIDPGRIWRGVWRWYGEEMLDCCRSLPVIQETGITLDEFVCISRCNGAKVSAYRYTERSLDEFRQDVQQTTSTTHGTHMVAAYSRKVLGQTGDGHFSPIGGYHPQRDLVLLLDVARFKYPPHWVPLPLLWQAFEPLDPATNRSRGYILLQKTEELYETFFHVALTPQQWCAIAAPYFADKLPVLLEKSNSLDEVVIALMQHLPVEFASLLQSSTYATDMFPALREAIQANPLFAIVQEVVSSQQYQVAIAKQWSLLDKAGDFTCLKINFAEWLTILLLACPKTLYKALKPELQTWINQVRNLAQCPEPLNREVTRLQEQMSALQEFCFVSG</sequence>
<dbReference type="Gene3D" id="3.90.70.30">
    <property type="entry name" value="Phytochelatin synthase, N-terminal domain"/>
    <property type="match status" value="1"/>
</dbReference>
<dbReference type="EMBL" id="DS989852">
    <property type="protein sequence ID" value="EDX74565.1"/>
    <property type="molecule type" value="Genomic_DNA"/>
</dbReference>
<dbReference type="GO" id="GO:0046938">
    <property type="term" value="P:phytochelatin biosynthetic process"/>
    <property type="evidence" value="ECO:0007669"/>
    <property type="project" value="InterPro"/>
</dbReference>
<gene>
    <name evidence="6" type="ORF">MC7420_6043</name>
</gene>
<dbReference type="HOGENOM" id="CLU_046059_1_0_3"/>